<reference evidence="2 3" key="1">
    <citation type="journal article" date="2016" name="Nat. Commun.">
        <title>Thousands of microbial genomes shed light on interconnected biogeochemical processes in an aquifer system.</title>
        <authorList>
            <person name="Anantharaman K."/>
            <person name="Brown C.T."/>
            <person name="Hug L.A."/>
            <person name="Sharon I."/>
            <person name="Castelle C.J."/>
            <person name="Probst A.J."/>
            <person name="Thomas B.C."/>
            <person name="Singh A."/>
            <person name="Wilkins M.J."/>
            <person name="Karaoz U."/>
            <person name="Brodie E.L."/>
            <person name="Williams K.H."/>
            <person name="Hubbard S.S."/>
            <person name="Banfield J.F."/>
        </authorList>
    </citation>
    <scope>NUCLEOTIDE SEQUENCE [LARGE SCALE GENOMIC DNA]</scope>
</reference>
<sequence length="80" mass="8952">MEQNHEQLNNIECTLGEVLGEMKGINGHLARINGRLDIHSDRIRNVEGEQKVLKTKAAMLGGGLGVGVVVIWEWLKMQFK</sequence>
<name>A0A1G2R0R6_9BACT</name>
<keyword evidence="1" id="KW-0812">Transmembrane</keyword>
<comment type="caution">
    <text evidence="2">The sequence shown here is derived from an EMBL/GenBank/DDBJ whole genome shotgun (WGS) entry which is preliminary data.</text>
</comment>
<feature type="transmembrane region" description="Helical" evidence="1">
    <location>
        <begin position="57"/>
        <end position="75"/>
    </location>
</feature>
<dbReference type="AlphaFoldDB" id="A0A1G2R0R6"/>
<evidence type="ECO:0000256" key="1">
    <source>
        <dbReference type="SAM" id="Phobius"/>
    </source>
</evidence>
<dbReference type="Proteomes" id="UP000178065">
    <property type="component" value="Unassembled WGS sequence"/>
</dbReference>
<dbReference type="STRING" id="1802448.A2672_00040"/>
<evidence type="ECO:0000313" key="3">
    <source>
        <dbReference type="Proteomes" id="UP000178065"/>
    </source>
</evidence>
<gene>
    <name evidence="2" type="ORF">A2672_00040</name>
</gene>
<dbReference type="EMBL" id="MHTT01000008">
    <property type="protein sequence ID" value="OHA65969.1"/>
    <property type="molecule type" value="Genomic_DNA"/>
</dbReference>
<accession>A0A1G2R0R6</accession>
<proteinExistence type="predicted"/>
<organism evidence="2 3">
    <name type="scientific">Candidatus Wildermuthbacteria bacterium RIFCSPHIGHO2_01_FULL_49_22b</name>
    <dbReference type="NCBI Taxonomy" id="1802448"/>
    <lineage>
        <taxon>Bacteria</taxon>
        <taxon>Candidatus Wildermuthiibacteriota</taxon>
    </lineage>
</organism>
<evidence type="ECO:0000313" key="2">
    <source>
        <dbReference type="EMBL" id="OHA65969.1"/>
    </source>
</evidence>
<keyword evidence="1" id="KW-0472">Membrane</keyword>
<keyword evidence="1" id="KW-1133">Transmembrane helix</keyword>
<protein>
    <submittedName>
        <fullName evidence="2">Uncharacterized protein</fullName>
    </submittedName>
</protein>